<name>A0AAV4AJG1_9GAST</name>
<dbReference type="Proteomes" id="UP000735302">
    <property type="component" value="Unassembled WGS sequence"/>
</dbReference>
<dbReference type="EMBL" id="BLXT01003865">
    <property type="protein sequence ID" value="GFO07475.1"/>
    <property type="molecule type" value="Genomic_DNA"/>
</dbReference>
<reference evidence="1 2" key="1">
    <citation type="journal article" date="2021" name="Elife">
        <title>Chloroplast acquisition without the gene transfer in kleptoplastic sea slugs, Plakobranchus ocellatus.</title>
        <authorList>
            <person name="Maeda T."/>
            <person name="Takahashi S."/>
            <person name="Yoshida T."/>
            <person name="Shimamura S."/>
            <person name="Takaki Y."/>
            <person name="Nagai Y."/>
            <person name="Toyoda A."/>
            <person name="Suzuki Y."/>
            <person name="Arimoto A."/>
            <person name="Ishii H."/>
            <person name="Satoh N."/>
            <person name="Nishiyama T."/>
            <person name="Hasebe M."/>
            <person name="Maruyama T."/>
            <person name="Minagawa J."/>
            <person name="Obokata J."/>
            <person name="Shigenobu S."/>
        </authorList>
    </citation>
    <scope>NUCLEOTIDE SEQUENCE [LARGE SCALE GENOMIC DNA]</scope>
</reference>
<feature type="non-terminal residue" evidence="1">
    <location>
        <position position="1"/>
    </location>
</feature>
<keyword evidence="2" id="KW-1185">Reference proteome</keyword>
<sequence length="66" mass="7216">PVASECDPQPLIRALHLRLVTSVHCIDPEVTDPNLTLSVVLACSNSNLKIVRPAPLAIRPQWPPRS</sequence>
<gene>
    <name evidence="1" type="ORF">PoB_003398000</name>
</gene>
<dbReference type="AlphaFoldDB" id="A0AAV4AJG1"/>
<evidence type="ECO:0000313" key="1">
    <source>
        <dbReference type="EMBL" id="GFO07475.1"/>
    </source>
</evidence>
<accession>A0AAV4AJG1</accession>
<proteinExistence type="predicted"/>
<evidence type="ECO:0000313" key="2">
    <source>
        <dbReference type="Proteomes" id="UP000735302"/>
    </source>
</evidence>
<protein>
    <submittedName>
        <fullName evidence="1">Uncharacterized protein</fullName>
    </submittedName>
</protein>
<comment type="caution">
    <text evidence="1">The sequence shown here is derived from an EMBL/GenBank/DDBJ whole genome shotgun (WGS) entry which is preliminary data.</text>
</comment>
<organism evidence="1 2">
    <name type="scientific">Plakobranchus ocellatus</name>
    <dbReference type="NCBI Taxonomy" id="259542"/>
    <lineage>
        <taxon>Eukaryota</taxon>
        <taxon>Metazoa</taxon>
        <taxon>Spiralia</taxon>
        <taxon>Lophotrochozoa</taxon>
        <taxon>Mollusca</taxon>
        <taxon>Gastropoda</taxon>
        <taxon>Heterobranchia</taxon>
        <taxon>Euthyneura</taxon>
        <taxon>Panpulmonata</taxon>
        <taxon>Sacoglossa</taxon>
        <taxon>Placobranchoidea</taxon>
        <taxon>Plakobranchidae</taxon>
        <taxon>Plakobranchus</taxon>
    </lineage>
</organism>